<dbReference type="InterPro" id="IPR039261">
    <property type="entry name" value="FNR_nucleotide-bd"/>
</dbReference>
<dbReference type="InterPro" id="IPR012165">
    <property type="entry name" value="Cyt_c3_hydrogenase_gsu"/>
</dbReference>
<evidence type="ECO:0000259" key="3">
    <source>
        <dbReference type="PROSITE" id="PS51384"/>
    </source>
</evidence>
<dbReference type="InterPro" id="IPR050353">
    <property type="entry name" value="PyrK_electron_transfer"/>
</dbReference>
<dbReference type="Pfam" id="PF10418">
    <property type="entry name" value="DHODB_Fe-S_bind"/>
    <property type="match status" value="1"/>
</dbReference>
<sequence length="273" mass="29678">MYELVDKELVAPDIWKIKVRAPHIAKAYKPGNFVIVLPHERGERIPLTVFDTDEENIHIVFQEVGKSTKLLGKMKVGDQIQDIMGPTGHAFPSQKFGNVVLIAGGVGAATAVPLGKHLHACGNNITIILGARSKNLVLFEKELQDISEKLIITTDDGSYGVKGFVTDALKEILSNEVVDLVLAIGPAVMMKAVSDLTRPLKVKTLVSLNSIMVCGTGMCGACRVGYKDGTVLTCIEGPELDGHMVDWNTLLPRLSMYKEEEAISLSLLDNESR</sequence>
<dbReference type="InterPro" id="IPR019480">
    <property type="entry name" value="Dihydroorotate_DH_Fe-S-bd"/>
</dbReference>
<dbReference type="GO" id="GO:0050660">
    <property type="term" value="F:flavin adenine dinucleotide binding"/>
    <property type="evidence" value="ECO:0007669"/>
    <property type="project" value="InterPro"/>
</dbReference>
<dbReference type="Pfam" id="PF00175">
    <property type="entry name" value="NAD_binding_1"/>
    <property type="match status" value="1"/>
</dbReference>
<evidence type="ECO:0000313" key="4">
    <source>
        <dbReference type="EMBL" id="ACI16875.1"/>
    </source>
</evidence>
<keyword evidence="2" id="KW-0408">Iron</keyword>
<name>B5Y9U9_COPPD</name>
<keyword evidence="2" id="KW-0411">Iron-sulfur</keyword>
<comment type="cofactor">
    <cofactor evidence="2">
        <name>[2Fe-2S] cluster</name>
        <dbReference type="ChEBI" id="CHEBI:190135"/>
    </cofactor>
    <text evidence="2">Binds 1 [2Fe-2S] cluster per subunit.</text>
</comment>
<evidence type="ECO:0000256" key="2">
    <source>
        <dbReference type="PIRSR" id="PIRSR006816-2"/>
    </source>
</evidence>
<dbReference type="PIRSF" id="PIRSF006816">
    <property type="entry name" value="Cyc3_hyd_g"/>
    <property type="match status" value="1"/>
</dbReference>
<keyword evidence="1" id="KW-0274">FAD</keyword>
<keyword evidence="1" id="KW-0285">Flavoprotein</keyword>
<dbReference type="SUPFAM" id="SSF52343">
    <property type="entry name" value="Ferredoxin reductase-like, C-terminal NADP-linked domain"/>
    <property type="match status" value="1"/>
</dbReference>
<dbReference type="InterPro" id="IPR001433">
    <property type="entry name" value="OxRdtase_FAD/NAD-bd"/>
</dbReference>
<reference evidence="4 5" key="2">
    <citation type="journal article" date="2014" name="Genome Announc.">
        <title>Complete Genome Sequence of Coprothermobacter proteolyticus DSM 5265.</title>
        <authorList>
            <person name="Alexiev A."/>
            <person name="Coil D.A."/>
            <person name="Badger J.H."/>
            <person name="Enticknap J."/>
            <person name="Ward N."/>
            <person name="Robb F.T."/>
            <person name="Eisen J.A."/>
        </authorList>
    </citation>
    <scope>NUCLEOTIDE SEQUENCE [LARGE SCALE GENOMIC DNA]</scope>
    <source>
        <strain evidence="5">ATCC 35245 / DSM 5265 / OCM 4 / BT</strain>
    </source>
</reference>
<dbReference type="CDD" id="cd06219">
    <property type="entry name" value="DHOD_e_trans_like1"/>
    <property type="match status" value="1"/>
</dbReference>
<dbReference type="OrthoDB" id="9778346at2"/>
<dbReference type="PROSITE" id="PS00197">
    <property type="entry name" value="2FE2S_FER_1"/>
    <property type="match status" value="1"/>
</dbReference>
<dbReference type="InterPro" id="IPR017927">
    <property type="entry name" value="FAD-bd_FR_type"/>
</dbReference>
<dbReference type="KEGG" id="cpo:COPRO5265_1240"/>
<proteinExistence type="predicted"/>
<feature type="binding site" evidence="2">
    <location>
        <position position="234"/>
    </location>
    <ligand>
        <name>[2Fe-2S] cluster</name>
        <dbReference type="ChEBI" id="CHEBI:190135"/>
    </ligand>
</feature>
<protein>
    <submittedName>
        <fullName evidence="4">Hydrogenase subunit gamma</fullName>
    </submittedName>
</protein>
<dbReference type="PANTHER" id="PTHR43513:SF3">
    <property type="entry name" value="DIHYDROOROTATE DEHYDROGENASE B (NAD(+)), ELECTRON TRANSFER SUBUNIT-RELATED"/>
    <property type="match status" value="1"/>
</dbReference>
<dbReference type="AlphaFoldDB" id="B5Y9U9"/>
<dbReference type="NCBIfam" id="NF004862">
    <property type="entry name" value="PRK06222.1"/>
    <property type="match status" value="1"/>
</dbReference>
<feature type="binding site" evidence="2">
    <location>
        <position position="222"/>
    </location>
    <ligand>
        <name>[2Fe-2S] cluster</name>
        <dbReference type="ChEBI" id="CHEBI:190135"/>
    </ligand>
</feature>
<dbReference type="GO" id="GO:0046872">
    <property type="term" value="F:metal ion binding"/>
    <property type="evidence" value="ECO:0007669"/>
    <property type="project" value="UniProtKB-KW"/>
</dbReference>
<feature type="binding site" evidence="2">
    <location>
        <position position="219"/>
    </location>
    <ligand>
        <name>[2Fe-2S] cluster</name>
        <dbReference type="ChEBI" id="CHEBI:190135"/>
    </ligand>
</feature>
<comment type="cofactor">
    <cofactor evidence="1">
        <name>FAD</name>
        <dbReference type="ChEBI" id="CHEBI:57692"/>
    </cofactor>
    <text evidence="1">Binds 1 FAD per subunit.</text>
</comment>
<keyword evidence="2" id="KW-0001">2Fe-2S</keyword>
<dbReference type="STRING" id="309798.COPRO5265_1240"/>
<feature type="domain" description="FAD-binding FR-type" evidence="3">
    <location>
        <begin position="1"/>
        <end position="93"/>
    </location>
</feature>
<dbReference type="InterPro" id="IPR017938">
    <property type="entry name" value="Riboflavin_synthase-like_b-brl"/>
</dbReference>
<dbReference type="eggNOG" id="COG0543">
    <property type="taxonomic scope" value="Bacteria"/>
</dbReference>
<dbReference type="Gene3D" id="2.40.30.10">
    <property type="entry name" value="Translation factors"/>
    <property type="match status" value="1"/>
</dbReference>
<gene>
    <name evidence="4" type="ordered locus">COPRO5265_1240</name>
</gene>
<organism evidence="4 5">
    <name type="scientific">Coprothermobacter proteolyticus (strain ATCC 35245 / DSM 5265 / OCM 4 / BT)</name>
    <dbReference type="NCBI Taxonomy" id="309798"/>
    <lineage>
        <taxon>Bacteria</taxon>
        <taxon>Pseudomonadati</taxon>
        <taxon>Coprothermobacterota</taxon>
        <taxon>Coprothermobacteria</taxon>
        <taxon>Coprothermobacterales</taxon>
        <taxon>Coprothermobacteraceae</taxon>
        <taxon>Coprothermobacter</taxon>
    </lineage>
</organism>
<feature type="binding site" evidence="2">
    <location>
        <position position="214"/>
    </location>
    <ligand>
        <name>[2Fe-2S] cluster</name>
        <dbReference type="ChEBI" id="CHEBI:190135"/>
    </ligand>
</feature>
<accession>B5Y9U9</accession>
<dbReference type="HOGENOM" id="CLU_003827_1_0_9"/>
<reference evidence="5" key="1">
    <citation type="submission" date="2008-08" db="EMBL/GenBank/DDBJ databases">
        <title>The complete genome sequence of Coprothermobacter proteolyticus strain ATCC 5245 / DSM 5265 / BT.</title>
        <authorList>
            <person name="Dodson R.J."/>
            <person name="Durkin A.S."/>
            <person name="Wu M."/>
            <person name="Eisen J."/>
            <person name="Sutton G."/>
        </authorList>
    </citation>
    <scope>NUCLEOTIDE SEQUENCE [LARGE SCALE GENOMIC DNA]</scope>
    <source>
        <strain evidence="5">ATCC 35245 / DSM 5265 / OCM 4 / BT</strain>
    </source>
</reference>
<dbReference type="GO" id="GO:0051537">
    <property type="term" value="F:2 iron, 2 sulfur cluster binding"/>
    <property type="evidence" value="ECO:0007669"/>
    <property type="project" value="UniProtKB-KW"/>
</dbReference>
<dbReference type="InterPro" id="IPR006058">
    <property type="entry name" value="2Fe2S_fd_BS"/>
</dbReference>
<dbReference type="EMBL" id="CP001145">
    <property type="protein sequence ID" value="ACI16875.1"/>
    <property type="molecule type" value="Genomic_DNA"/>
</dbReference>
<dbReference type="GO" id="GO:0016491">
    <property type="term" value="F:oxidoreductase activity"/>
    <property type="evidence" value="ECO:0007669"/>
    <property type="project" value="InterPro"/>
</dbReference>
<dbReference type="PROSITE" id="PS51384">
    <property type="entry name" value="FAD_FR"/>
    <property type="match status" value="1"/>
</dbReference>
<dbReference type="Gene3D" id="3.40.50.80">
    <property type="entry name" value="Nucleotide-binding domain of ferredoxin-NADP reductase (FNR) module"/>
    <property type="match status" value="1"/>
</dbReference>
<keyword evidence="2" id="KW-0479">Metal-binding</keyword>
<dbReference type="GO" id="GO:0006221">
    <property type="term" value="P:pyrimidine nucleotide biosynthetic process"/>
    <property type="evidence" value="ECO:0007669"/>
    <property type="project" value="InterPro"/>
</dbReference>
<keyword evidence="5" id="KW-1185">Reference proteome</keyword>
<feature type="binding site" evidence="1">
    <location>
        <begin position="60"/>
        <end position="62"/>
    </location>
    <ligand>
        <name>FAD</name>
        <dbReference type="ChEBI" id="CHEBI:57692"/>
    </ligand>
</feature>
<dbReference type="PANTHER" id="PTHR43513">
    <property type="entry name" value="DIHYDROOROTATE DEHYDROGENASE B (NAD(+)), ELECTRON TRANSFER SUBUNIT"/>
    <property type="match status" value="1"/>
</dbReference>
<dbReference type="RefSeq" id="WP_012543527.1">
    <property type="nucleotide sequence ID" value="NC_011295.1"/>
</dbReference>
<evidence type="ECO:0000256" key="1">
    <source>
        <dbReference type="PIRSR" id="PIRSR006816-1"/>
    </source>
</evidence>
<dbReference type="SUPFAM" id="SSF63380">
    <property type="entry name" value="Riboflavin synthase domain-like"/>
    <property type="match status" value="1"/>
</dbReference>
<dbReference type="Proteomes" id="UP000001732">
    <property type="component" value="Chromosome"/>
</dbReference>
<evidence type="ECO:0000313" key="5">
    <source>
        <dbReference type="Proteomes" id="UP000001732"/>
    </source>
</evidence>